<evidence type="ECO:0000313" key="6">
    <source>
        <dbReference type="EMBL" id="KAG6390557.1"/>
    </source>
</evidence>
<dbReference type="PROSITE" id="PS51752">
    <property type="entry name" value="JACALIN_LECTIN"/>
    <property type="match status" value="1"/>
</dbReference>
<name>A0A8X8Z480_SALSN</name>
<feature type="region of interest" description="Disordered" evidence="3">
    <location>
        <begin position="679"/>
        <end position="726"/>
    </location>
</feature>
<dbReference type="SUPFAM" id="SSF81383">
    <property type="entry name" value="F-box domain"/>
    <property type="match status" value="1"/>
</dbReference>
<dbReference type="InterPro" id="IPR001810">
    <property type="entry name" value="F-box_dom"/>
</dbReference>
<dbReference type="InterPro" id="IPR033734">
    <property type="entry name" value="Jacalin-like_lectin_dom_plant"/>
</dbReference>
<dbReference type="Gene3D" id="2.100.10.30">
    <property type="entry name" value="Jacalin-like lectin domain"/>
    <property type="match status" value="1"/>
</dbReference>
<dbReference type="FunFam" id="2.100.10.30:FF:000001">
    <property type="entry name" value="Jacalin-related lectin 33"/>
    <property type="match status" value="1"/>
</dbReference>
<dbReference type="CDD" id="cd09612">
    <property type="entry name" value="Jacalin"/>
    <property type="match status" value="1"/>
</dbReference>
<evidence type="ECO:0000256" key="1">
    <source>
        <dbReference type="ARBA" id="ARBA00006568"/>
    </source>
</evidence>
<dbReference type="InterPro" id="IPR053772">
    <property type="entry name" value="At1g61320/At1g61330-like"/>
</dbReference>
<evidence type="ECO:0000256" key="2">
    <source>
        <dbReference type="ARBA" id="ARBA00022734"/>
    </source>
</evidence>
<comment type="similarity">
    <text evidence="1">Belongs to the jacalin lectin family.</text>
</comment>
<evidence type="ECO:0000259" key="4">
    <source>
        <dbReference type="PROSITE" id="PS50181"/>
    </source>
</evidence>
<dbReference type="GO" id="GO:0030246">
    <property type="term" value="F:carbohydrate binding"/>
    <property type="evidence" value="ECO:0007669"/>
    <property type="project" value="UniProtKB-KW"/>
</dbReference>
<feature type="domain" description="Jacalin-type lectin" evidence="5">
    <location>
        <begin position="504"/>
        <end position="646"/>
    </location>
</feature>
<evidence type="ECO:0000256" key="3">
    <source>
        <dbReference type="SAM" id="MobiDB-lite"/>
    </source>
</evidence>
<organism evidence="6">
    <name type="scientific">Salvia splendens</name>
    <name type="common">Scarlet sage</name>
    <dbReference type="NCBI Taxonomy" id="180675"/>
    <lineage>
        <taxon>Eukaryota</taxon>
        <taxon>Viridiplantae</taxon>
        <taxon>Streptophyta</taxon>
        <taxon>Embryophyta</taxon>
        <taxon>Tracheophyta</taxon>
        <taxon>Spermatophyta</taxon>
        <taxon>Magnoliopsida</taxon>
        <taxon>eudicotyledons</taxon>
        <taxon>Gunneridae</taxon>
        <taxon>Pentapetalae</taxon>
        <taxon>asterids</taxon>
        <taxon>lamiids</taxon>
        <taxon>Lamiales</taxon>
        <taxon>Lamiaceae</taxon>
        <taxon>Nepetoideae</taxon>
        <taxon>Mentheae</taxon>
        <taxon>Salviinae</taxon>
        <taxon>Salvia</taxon>
        <taxon>Salvia subgen. Calosphace</taxon>
        <taxon>core Calosphace</taxon>
    </lineage>
</organism>
<dbReference type="InterPro" id="IPR036047">
    <property type="entry name" value="F-box-like_dom_sf"/>
</dbReference>
<dbReference type="InterPro" id="IPR032675">
    <property type="entry name" value="LRR_dom_sf"/>
</dbReference>
<sequence>MLYHSRLPRVSDDRELGKKKTRKRQINMDSNSDRGGKRRKVAGEDEVSDRISELPESIAHHILNFLRCPKDVARITVLSKNWKRVFDSYQSFHFDHRWFQTQREVGIFERKRRREDWDSFEGFVTNALATRLDRLECVDKFRLLANGIDPFMQQPVQSMAEWIRAAIAKNVKELEVCAGTYHEMPIGLAESSSITFLKLTGSSLYGLASLKMCNLKGVLIREAVYLDAELVKRLEQNCPLLEDLRIVGCSHLHYLQISSLVKLKRVEVHDCPLTKRIEITAPNLETFWFHGQNNVKYKIRLNCTEKLRNLTLMGSGMTDSAFENHISMSPLLEKLELRNCTRIEKIRICSQTLKSLTLIKCYMLNEVDVFAPYLHSFEYQGHGRFFPLLNAPRVSHVKLSPSSCNKRPDDSCDRFSWDLDGSKAGLKLIIYTKKTMKIFEEAREKDLWQAKAGRIELIASASKVMKNVDNWLREIHGKSLDLVSSAEGELLEQGEKDEAGDGKEIVVGPWGGNGGSNWDDGCFNGVREIKLMYGRCIDSIRVVYDRNGRPVAAEKRGGSGGTKTAEVKLQFPEEYFTAVWGHYAPVVHGGSPVIRSLTFRTNRRTLGVFGVEEGTPFSLPMEGGQIVGFKGKCGWYVDAIGFHIAKVKTAKAVPRAQPSLFRRLTSSVSFAPLALRDGDEARARSTKPAPLTLRDGDEARARSTKPAPLTLRDGDEARARTAKPPT</sequence>
<evidence type="ECO:0008006" key="8">
    <source>
        <dbReference type="Google" id="ProtNLM"/>
    </source>
</evidence>
<dbReference type="Proteomes" id="UP000298416">
    <property type="component" value="Unassembled WGS sequence"/>
</dbReference>
<dbReference type="InterPro" id="IPR055357">
    <property type="entry name" value="LRR_At1g61320_AtMIF1"/>
</dbReference>
<dbReference type="InterPro" id="IPR001229">
    <property type="entry name" value="Jacalin-like_lectin_dom"/>
</dbReference>
<dbReference type="Gene3D" id="3.80.10.10">
    <property type="entry name" value="Ribonuclease Inhibitor"/>
    <property type="match status" value="1"/>
</dbReference>
<dbReference type="PROSITE" id="PS50181">
    <property type="entry name" value="FBOX"/>
    <property type="match status" value="1"/>
</dbReference>
<keyword evidence="7" id="KW-1185">Reference proteome</keyword>
<dbReference type="Pfam" id="PF01419">
    <property type="entry name" value="Jacalin"/>
    <property type="match status" value="1"/>
</dbReference>
<dbReference type="Gene3D" id="1.20.1280.50">
    <property type="match status" value="1"/>
</dbReference>
<protein>
    <recommendedName>
        <fullName evidence="8">Jacalin-type lectin domain-containing protein</fullName>
    </recommendedName>
</protein>
<comment type="caution">
    <text evidence="6">The sequence shown here is derived from an EMBL/GenBank/DDBJ whole genome shotgun (WGS) entry which is preliminary data.</text>
</comment>
<gene>
    <name evidence="6" type="ORF">SASPL_148295</name>
</gene>
<dbReference type="EMBL" id="PNBA02000019">
    <property type="protein sequence ID" value="KAG6390557.1"/>
    <property type="molecule type" value="Genomic_DNA"/>
</dbReference>
<reference evidence="6" key="2">
    <citation type="submission" date="2020-08" db="EMBL/GenBank/DDBJ databases">
        <title>Plant Genome Project.</title>
        <authorList>
            <person name="Zhang R.-G."/>
        </authorList>
    </citation>
    <scope>NUCLEOTIDE SEQUENCE</scope>
    <source>
        <strain evidence="6">Huo1</strain>
        <tissue evidence="6">Leaf</tissue>
    </source>
</reference>
<dbReference type="InterPro" id="IPR036404">
    <property type="entry name" value="Jacalin-like_lectin_dom_sf"/>
</dbReference>
<proteinExistence type="inferred from homology"/>
<evidence type="ECO:0000313" key="7">
    <source>
        <dbReference type="Proteomes" id="UP000298416"/>
    </source>
</evidence>
<evidence type="ECO:0000259" key="5">
    <source>
        <dbReference type="PROSITE" id="PS51752"/>
    </source>
</evidence>
<accession>A0A8X8Z480</accession>
<dbReference type="Pfam" id="PF23622">
    <property type="entry name" value="LRR_At1g61320_AtMIF1"/>
    <property type="match status" value="2"/>
</dbReference>
<feature type="region of interest" description="Disordered" evidence="3">
    <location>
        <begin position="13"/>
        <end position="46"/>
    </location>
</feature>
<feature type="domain" description="F-box" evidence="4">
    <location>
        <begin position="48"/>
        <end position="101"/>
    </location>
</feature>
<dbReference type="PANTHER" id="PTHR34145:SF28">
    <property type="entry name" value="F-BOX DOMAIN-CONTAINING PROTEIN"/>
    <property type="match status" value="1"/>
</dbReference>
<dbReference type="PANTHER" id="PTHR34145">
    <property type="entry name" value="OS02G0105600 PROTEIN"/>
    <property type="match status" value="1"/>
</dbReference>
<dbReference type="SMART" id="SM00915">
    <property type="entry name" value="Jacalin"/>
    <property type="match status" value="1"/>
</dbReference>
<reference evidence="6" key="1">
    <citation type="submission" date="2018-01" db="EMBL/GenBank/DDBJ databases">
        <authorList>
            <person name="Mao J.F."/>
        </authorList>
    </citation>
    <scope>NUCLEOTIDE SEQUENCE</scope>
    <source>
        <strain evidence="6">Huo1</strain>
        <tissue evidence="6">Leaf</tissue>
    </source>
</reference>
<keyword evidence="2" id="KW-0430">Lectin</keyword>
<dbReference type="AlphaFoldDB" id="A0A8X8Z480"/>
<dbReference type="SUPFAM" id="SSF52058">
    <property type="entry name" value="L domain-like"/>
    <property type="match status" value="1"/>
</dbReference>
<dbReference type="SUPFAM" id="SSF51101">
    <property type="entry name" value="Mannose-binding lectins"/>
    <property type="match status" value="1"/>
</dbReference>